<dbReference type="SUPFAM" id="SSF52343">
    <property type="entry name" value="Ferredoxin reductase-like, C-terminal NADP-linked domain"/>
    <property type="match status" value="1"/>
</dbReference>
<dbReference type="Proteomes" id="UP001160390">
    <property type="component" value="Unassembled WGS sequence"/>
</dbReference>
<dbReference type="InterPro" id="IPR008335">
    <property type="entry name" value="Mopterin_OxRdtase_euk"/>
</dbReference>
<keyword evidence="17" id="KW-0534">Nitrate assimilation</keyword>
<keyword evidence="23" id="KW-1185">Reference proteome</keyword>
<evidence type="ECO:0000256" key="13">
    <source>
        <dbReference type="ARBA" id="ARBA00022827"/>
    </source>
</evidence>
<dbReference type="InterPro" id="IPR000572">
    <property type="entry name" value="OxRdtase_Mopterin-bd_dom"/>
</dbReference>
<evidence type="ECO:0000256" key="7">
    <source>
        <dbReference type="ARBA" id="ARBA00012673"/>
    </source>
</evidence>
<dbReference type="PRINTS" id="PR00407">
    <property type="entry name" value="EUMOPTERIN"/>
</dbReference>
<dbReference type="PROSITE" id="PS00559">
    <property type="entry name" value="MOLYBDOPTERIN_EUK"/>
    <property type="match status" value="1"/>
</dbReference>
<dbReference type="InterPro" id="IPR039261">
    <property type="entry name" value="FNR_nucleotide-bd"/>
</dbReference>
<comment type="cofactor">
    <cofactor evidence="2">
        <name>heme</name>
        <dbReference type="ChEBI" id="CHEBI:30413"/>
    </cofactor>
</comment>
<dbReference type="GO" id="GO:0030151">
    <property type="term" value="F:molybdenum ion binding"/>
    <property type="evidence" value="ECO:0007669"/>
    <property type="project" value="InterPro"/>
</dbReference>
<comment type="cofactor">
    <cofactor evidence="1">
        <name>Mo-molybdopterin</name>
        <dbReference type="ChEBI" id="CHEBI:71302"/>
    </cofactor>
</comment>
<dbReference type="InterPro" id="IPR022407">
    <property type="entry name" value="OxRdtase_Mopterin_BS"/>
</dbReference>
<dbReference type="CDD" id="cd06183">
    <property type="entry name" value="cyt_b5_reduct_like"/>
    <property type="match status" value="1"/>
</dbReference>
<feature type="domain" description="FAD-binding FR-type" evidence="21">
    <location>
        <begin position="690"/>
        <end position="817"/>
    </location>
</feature>
<dbReference type="InterPro" id="IPR001199">
    <property type="entry name" value="Cyt_B5-like_heme/steroid-bd"/>
</dbReference>
<dbReference type="InterPro" id="IPR014756">
    <property type="entry name" value="Ig_E-set"/>
</dbReference>
<evidence type="ECO:0000259" key="20">
    <source>
        <dbReference type="PROSITE" id="PS50255"/>
    </source>
</evidence>
<sequence length="980" mass="109639">MASKSWASLASSVVTTDGEDHVWSPAASIADTTDGLTSPASCLSLYSKNFDEPEPEPEPEPESVELFAPRSFYDTNLLPPVPRIEPTIPLAVDGPTPDNWVNRDERLVRLTGKHPFNVEAPLSTLFSKGFLTPQNLFYVRNHGYVPRVTRDEAKSWKLRVHGLVENELQFTIDDLKSMFPTVTLPVTLVCAGNRRKEQNVVTKGLGFNWGAAGVSTGLFTGVYLADIIDYCRPKNPLLTAYPSYETVVPGRARHVIFEGADELPKGKYGTSQRLNWAMDRQKGMLIAWAINGEELSPDHGYPLRLVVPGQIGGRMVKWLQRIEISDRESQHHLHFFDNKLLPTVVSADQARNEDKWWYDPKYIINDLNVNAAICSPDHNEIVNLQPNSSQKLPIDGYAYTGGGRRITRVEITLDDGKTWRLADITYPEDLYRLYPVQNHPFFGTLDLSMTEMSFCWCFWRLDLDIMSDLVGPDVRVIAVRAMDEALQTMPRDMYWSPTSMMNSWWFRVAVHKDGKGESVRFEHPAPVAGDAGGWMQRMKDAGADPRFPNFGGESPYSSSASNAATSQPDASNAKEDILKEMLDESKTSVAITPEELAQHADPEGPEPWFVVHGHVYDGTKFLEGHPGGEQSIRIVAGEDATEDFMAIHSVDAKRMLRDYHLGKLQGSISTEASADAAEDEDPSKPFLQPKRWKKTYLASKRAVSHDSRIFRFALSHEDQLVGLPVGQHVYLRVKRTNPTTKEVETVQRAYTPYSSNSQKGFLDILIKVYFPGAPPNSKEGDYPGGKMTMLLENALIGADSEELTIELKGPVGEFTYLGSKQVQWNPGNRYRSIKRLVMICGGSGITPIWTTLKAIADEFQALPPDEAYDPIQIWLVSGNRTEEDILLREELEQIASLLKQHIRIWYVLSSKSLGDDWKMGRGYVDENCLRQHLPPPPPTPTGDELEDTLALVCGPPAMEKGVSAGLKSLGWDIDRTVVFF</sequence>
<evidence type="ECO:0000256" key="6">
    <source>
        <dbReference type="ARBA" id="ARBA00011738"/>
    </source>
</evidence>
<dbReference type="Gene3D" id="3.10.120.10">
    <property type="entry name" value="Cytochrome b5-like heme/steroid binding domain"/>
    <property type="match status" value="1"/>
</dbReference>
<dbReference type="SUPFAM" id="SSF81296">
    <property type="entry name" value="E set domains"/>
    <property type="match status" value="1"/>
</dbReference>
<keyword evidence="11" id="KW-0285">Flavoprotein</keyword>
<feature type="compositionally biased region" description="Polar residues" evidence="19">
    <location>
        <begin position="555"/>
        <end position="570"/>
    </location>
</feature>
<feature type="region of interest" description="Disordered" evidence="19">
    <location>
        <begin position="542"/>
        <end position="572"/>
    </location>
</feature>
<dbReference type="InterPro" id="IPR018506">
    <property type="entry name" value="Cyt_B5_heme-BS"/>
</dbReference>
<dbReference type="Pfam" id="PF00970">
    <property type="entry name" value="FAD_binding_6"/>
    <property type="match status" value="1"/>
</dbReference>
<evidence type="ECO:0000259" key="21">
    <source>
        <dbReference type="PROSITE" id="PS51384"/>
    </source>
</evidence>
<dbReference type="PRINTS" id="PR00406">
    <property type="entry name" value="CYTB5RDTASE"/>
</dbReference>
<dbReference type="SUPFAM" id="SSF63380">
    <property type="entry name" value="Riboflavin synthase domain-like"/>
    <property type="match status" value="1"/>
</dbReference>
<name>A0AA35MGV7_9HYPO</name>
<dbReference type="GO" id="GO:0020037">
    <property type="term" value="F:heme binding"/>
    <property type="evidence" value="ECO:0007669"/>
    <property type="project" value="InterPro"/>
</dbReference>
<dbReference type="GO" id="GO:0050464">
    <property type="term" value="F:nitrate reductase (NADPH) activity"/>
    <property type="evidence" value="ECO:0007669"/>
    <property type="project" value="UniProtKB-EC"/>
</dbReference>
<keyword evidence="14" id="KW-0521">NADP</keyword>
<evidence type="ECO:0000256" key="15">
    <source>
        <dbReference type="ARBA" id="ARBA00023002"/>
    </source>
</evidence>
<evidence type="ECO:0000256" key="5">
    <source>
        <dbReference type="ARBA" id="ARBA00006253"/>
    </source>
</evidence>
<comment type="cofactor">
    <cofactor evidence="3">
        <name>FAD</name>
        <dbReference type="ChEBI" id="CHEBI:57692"/>
    </cofactor>
</comment>
<keyword evidence="12" id="KW-0479">Metal-binding</keyword>
<dbReference type="GO" id="GO:0043546">
    <property type="term" value="F:molybdopterin cofactor binding"/>
    <property type="evidence" value="ECO:0007669"/>
    <property type="project" value="InterPro"/>
</dbReference>
<keyword evidence="10" id="KW-0349">Heme</keyword>
<accession>A0AA35MGV7</accession>
<evidence type="ECO:0000256" key="18">
    <source>
        <dbReference type="ARBA" id="ARBA00049155"/>
    </source>
</evidence>
<dbReference type="InterPro" id="IPR036374">
    <property type="entry name" value="OxRdtase_Mopterin-bd_sf"/>
</dbReference>
<dbReference type="PROSITE" id="PS00191">
    <property type="entry name" value="CYTOCHROME_B5_1"/>
    <property type="match status" value="1"/>
</dbReference>
<evidence type="ECO:0000256" key="1">
    <source>
        <dbReference type="ARBA" id="ARBA00001924"/>
    </source>
</evidence>
<dbReference type="InterPro" id="IPR008333">
    <property type="entry name" value="Cbr1-like_FAD-bd_dom"/>
</dbReference>
<evidence type="ECO:0000256" key="14">
    <source>
        <dbReference type="ARBA" id="ARBA00022857"/>
    </source>
</evidence>
<dbReference type="PROSITE" id="PS50255">
    <property type="entry name" value="CYTOCHROME_B5_2"/>
    <property type="match status" value="1"/>
</dbReference>
<dbReference type="InterPro" id="IPR036400">
    <property type="entry name" value="Cyt_B5-like_heme/steroid_sf"/>
</dbReference>
<dbReference type="PANTHER" id="PTHR19372">
    <property type="entry name" value="SULFITE REDUCTASE"/>
    <property type="match status" value="1"/>
</dbReference>
<dbReference type="Gene3D" id="3.90.420.10">
    <property type="entry name" value="Oxidoreductase, molybdopterin-binding domain"/>
    <property type="match status" value="1"/>
</dbReference>
<dbReference type="SMART" id="SM01117">
    <property type="entry name" value="Cyt-b5"/>
    <property type="match status" value="1"/>
</dbReference>
<dbReference type="SUPFAM" id="SSF55856">
    <property type="entry name" value="Cytochrome b5-like heme/steroid binding domain"/>
    <property type="match status" value="1"/>
</dbReference>
<evidence type="ECO:0000256" key="12">
    <source>
        <dbReference type="ARBA" id="ARBA00022723"/>
    </source>
</evidence>
<proteinExistence type="inferred from homology"/>
<keyword evidence="16" id="KW-0408">Iron</keyword>
<dbReference type="Pfam" id="PF00173">
    <property type="entry name" value="Cyt-b5"/>
    <property type="match status" value="1"/>
</dbReference>
<comment type="catalytic activity">
    <reaction evidence="18">
        <text>nitrite + NADP(+) + H2O = nitrate + NADPH + H(+)</text>
        <dbReference type="Rhea" id="RHEA:19061"/>
        <dbReference type="ChEBI" id="CHEBI:15377"/>
        <dbReference type="ChEBI" id="CHEBI:15378"/>
        <dbReference type="ChEBI" id="CHEBI:16301"/>
        <dbReference type="ChEBI" id="CHEBI:17632"/>
        <dbReference type="ChEBI" id="CHEBI:57783"/>
        <dbReference type="ChEBI" id="CHEBI:58349"/>
        <dbReference type="EC" id="1.7.1.3"/>
    </reaction>
</comment>
<dbReference type="Pfam" id="PF00175">
    <property type="entry name" value="NAD_binding_1"/>
    <property type="match status" value="1"/>
</dbReference>
<evidence type="ECO:0000256" key="17">
    <source>
        <dbReference type="ARBA" id="ARBA00023063"/>
    </source>
</evidence>
<dbReference type="GO" id="GO:0008482">
    <property type="term" value="F:sulfite oxidase activity"/>
    <property type="evidence" value="ECO:0007669"/>
    <property type="project" value="TreeGrafter"/>
</dbReference>
<dbReference type="PROSITE" id="PS51384">
    <property type="entry name" value="FAD_FR"/>
    <property type="match status" value="1"/>
</dbReference>
<dbReference type="Pfam" id="PF03404">
    <property type="entry name" value="Mo-co_dimer"/>
    <property type="match status" value="1"/>
</dbReference>
<evidence type="ECO:0000313" key="22">
    <source>
        <dbReference type="EMBL" id="CAI6096733.1"/>
    </source>
</evidence>
<dbReference type="Gene3D" id="2.40.30.10">
    <property type="entry name" value="Translation factors"/>
    <property type="match status" value="1"/>
</dbReference>
<dbReference type="AlphaFoldDB" id="A0AA35MGV7"/>
<dbReference type="PRINTS" id="PR00363">
    <property type="entry name" value="CYTOCHROMEB5"/>
</dbReference>
<dbReference type="GO" id="GO:0042128">
    <property type="term" value="P:nitrate assimilation"/>
    <property type="evidence" value="ECO:0007669"/>
    <property type="project" value="UniProtKB-KW"/>
</dbReference>
<protein>
    <recommendedName>
        <fullName evidence="8">Nitrate reductase [NADPH]</fullName>
        <ecNumber evidence="7">1.7.1.3</ecNumber>
    </recommendedName>
</protein>
<dbReference type="InterPro" id="IPR017927">
    <property type="entry name" value="FAD-bd_FR_type"/>
</dbReference>
<organism evidence="22 23">
    <name type="scientific">Clonostachys chloroleuca</name>
    <dbReference type="NCBI Taxonomy" id="1926264"/>
    <lineage>
        <taxon>Eukaryota</taxon>
        <taxon>Fungi</taxon>
        <taxon>Dikarya</taxon>
        <taxon>Ascomycota</taxon>
        <taxon>Pezizomycotina</taxon>
        <taxon>Sordariomycetes</taxon>
        <taxon>Hypocreomycetidae</taxon>
        <taxon>Hypocreales</taxon>
        <taxon>Bionectriaceae</taxon>
        <taxon>Clonostachys</taxon>
    </lineage>
</organism>
<evidence type="ECO:0000256" key="9">
    <source>
        <dbReference type="ARBA" id="ARBA00022505"/>
    </source>
</evidence>
<dbReference type="InterPro" id="IPR001433">
    <property type="entry name" value="OxRdtase_FAD/NAD-bd"/>
</dbReference>
<evidence type="ECO:0000313" key="23">
    <source>
        <dbReference type="Proteomes" id="UP001160390"/>
    </source>
</evidence>
<evidence type="ECO:0000256" key="10">
    <source>
        <dbReference type="ARBA" id="ARBA00022617"/>
    </source>
</evidence>
<evidence type="ECO:0000256" key="4">
    <source>
        <dbReference type="ARBA" id="ARBA00003838"/>
    </source>
</evidence>
<dbReference type="FunFam" id="3.90.420.10:FF:000005">
    <property type="entry name" value="Nitrate reductase"/>
    <property type="match status" value="1"/>
</dbReference>
<dbReference type="SUPFAM" id="SSF56524">
    <property type="entry name" value="Oxidoreductase molybdopterin-binding domain"/>
    <property type="match status" value="1"/>
</dbReference>
<dbReference type="InterPro" id="IPR005066">
    <property type="entry name" value="MoCF_OxRdtse_dimer"/>
</dbReference>
<comment type="function">
    <text evidence="4">Nitrate reductase is a key enzyme involved in the first step of nitrate assimilation in plants, fungi and bacteria.</text>
</comment>
<keyword evidence="13" id="KW-0274">FAD</keyword>
<dbReference type="Gene3D" id="3.40.50.80">
    <property type="entry name" value="Nucleotide-binding domain of ferredoxin-NADP reductase (FNR) module"/>
    <property type="match status" value="1"/>
</dbReference>
<comment type="subunit">
    <text evidence="6">Homodimer.</text>
</comment>
<evidence type="ECO:0000256" key="19">
    <source>
        <dbReference type="SAM" id="MobiDB-lite"/>
    </source>
</evidence>
<dbReference type="InterPro" id="IPR017938">
    <property type="entry name" value="Riboflavin_synthase-like_b-brl"/>
</dbReference>
<evidence type="ECO:0000256" key="3">
    <source>
        <dbReference type="ARBA" id="ARBA00001974"/>
    </source>
</evidence>
<evidence type="ECO:0000256" key="11">
    <source>
        <dbReference type="ARBA" id="ARBA00022630"/>
    </source>
</evidence>
<keyword evidence="15" id="KW-0560">Oxidoreductase</keyword>
<dbReference type="PANTHER" id="PTHR19372:SF7">
    <property type="entry name" value="SULFITE OXIDASE, MITOCHONDRIAL"/>
    <property type="match status" value="1"/>
</dbReference>
<comment type="caution">
    <text evidence="22">The sequence shown here is derived from an EMBL/GenBank/DDBJ whole genome shotgun (WGS) entry which is preliminary data.</text>
</comment>
<dbReference type="Pfam" id="PF00174">
    <property type="entry name" value="Oxidored_molyb"/>
    <property type="match status" value="1"/>
</dbReference>
<dbReference type="EC" id="1.7.1.3" evidence="7"/>
<reference evidence="22" key="1">
    <citation type="submission" date="2023-01" db="EMBL/GenBank/DDBJ databases">
        <authorList>
            <person name="Piombo E."/>
        </authorList>
    </citation>
    <scope>NUCLEOTIDE SEQUENCE</scope>
</reference>
<evidence type="ECO:0000256" key="2">
    <source>
        <dbReference type="ARBA" id="ARBA00001971"/>
    </source>
</evidence>
<dbReference type="GO" id="GO:0006790">
    <property type="term" value="P:sulfur compound metabolic process"/>
    <property type="evidence" value="ECO:0007669"/>
    <property type="project" value="TreeGrafter"/>
</dbReference>
<keyword evidence="9" id="KW-0500">Molybdenum</keyword>
<feature type="domain" description="Cytochrome b5 heme-binding" evidence="20">
    <location>
        <begin position="588"/>
        <end position="665"/>
    </location>
</feature>
<comment type="similarity">
    <text evidence="5">Belongs to the nitrate reductase family.</text>
</comment>
<evidence type="ECO:0000256" key="8">
    <source>
        <dbReference type="ARBA" id="ARBA00015499"/>
    </source>
</evidence>
<evidence type="ECO:0000256" key="16">
    <source>
        <dbReference type="ARBA" id="ARBA00023004"/>
    </source>
</evidence>
<dbReference type="EMBL" id="CABFNP030001284">
    <property type="protein sequence ID" value="CAI6096733.1"/>
    <property type="molecule type" value="Genomic_DNA"/>
</dbReference>
<gene>
    <name evidence="22" type="ORF">CCHLO57077_00003233</name>
</gene>
<dbReference type="Gene3D" id="2.60.40.650">
    <property type="match status" value="1"/>
</dbReference>